<organism evidence="1 2">
    <name type="scientific">Neolewinella aurantiaca</name>
    <dbReference type="NCBI Taxonomy" id="2602767"/>
    <lineage>
        <taxon>Bacteria</taxon>
        <taxon>Pseudomonadati</taxon>
        <taxon>Bacteroidota</taxon>
        <taxon>Saprospiria</taxon>
        <taxon>Saprospirales</taxon>
        <taxon>Lewinellaceae</taxon>
        <taxon>Neolewinella</taxon>
    </lineage>
</organism>
<protein>
    <submittedName>
        <fullName evidence="1">Uncharacterized protein</fullName>
    </submittedName>
</protein>
<accession>A0A5C7FUV5</accession>
<sequence>MPVDNSHPLTDELLESMREEVNQFFATHEKIPTSIEYEEKVLEIARKFAAGLISGGLGKLPKDRNAKKKS</sequence>
<evidence type="ECO:0000313" key="2">
    <source>
        <dbReference type="Proteomes" id="UP000321907"/>
    </source>
</evidence>
<reference evidence="1 2" key="1">
    <citation type="submission" date="2019-08" db="EMBL/GenBank/DDBJ databases">
        <title>Lewinella sp. strain SSH13 Genome sequencing and assembly.</title>
        <authorList>
            <person name="Kim I."/>
        </authorList>
    </citation>
    <scope>NUCLEOTIDE SEQUENCE [LARGE SCALE GENOMIC DNA]</scope>
    <source>
        <strain evidence="1 2">SSH13</strain>
    </source>
</reference>
<proteinExistence type="predicted"/>
<dbReference type="EMBL" id="VOXD01000015">
    <property type="protein sequence ID" value="TXF89269.1"/>
    <property type="molecule type" value="Genomic_DNA"/>
</dbReference>
<evidence type="ECO:0000313" key="1">
    <source>
        <dbReference type="EMBL" id="TXF89269.1"/>
    </source>
</evidence>
<dbReference type="AlphaFoldDB" id="A0A5C7FUV5"/>
<dbReference type="RefSeq" id="WP_147930795.1">
    <property type="nucleotide sequence ID" value="NZ_VOXD01000015.1"/>
</dbReference>
<keyword evidence="2" id="KW-1185">Reference proteome</keyword>
<dbReference type="Proteomes" id="UP000321907">
    <property type="component" value="Unassembled WGS sequence"/>
</dbReference>
<dbReference type="OrthoDB" id="1515052at2"/>
<comment type="caution">
    <text evidence="1">The sequence shown here is derived from an EMBL/GenBank/DDBJ whole genome shotgun (WGS) entry which is preliminary data.</text>
</comment>
<name>A0A5C7FUV5_9BACT</name>
<gene>
    <name evidence="1" type="ORF">FUA23_10990</name>
</gene>